<dbReference type="OrthoDB" id="2649667at2759"/>
<dbReference type="EMBL" id="MU128940">
    <property type="protein sequence ID" value="KAF9516303.1"/>
    <property type="molecule type" value="Genomic_DNA"/>
</dbReference>
<dbReference type="AlphaFoldDB" id="A0A9P6B242"/>
<gene>
    <name evidence="4" type="ORF">BS47DRAFT_1264297</name>
</gene>
<keyword evidence="5" id="KW-1185">Reference proteome</keyword>
<keyword evidence="2" id="KW-0479">Metal-binding</keyword>
<sequence>HTPQLTNLPYYLITNYVVGHCGSTPDSTVFADSSLTMKPEDWLDQNEFIWDSAYALRNWCIVPYCKPNHLIPSNKTSNYYLSTIHIKSEHTMGYFKGHWGSLPGLRHQIKDEHDHHLAVNWSIACLILHNLILQIE</sequence>
<organism evidence="4 5">
    <name type="scientific">Hydnum rufescens UP504</name>
    <dbReference type="NCBI Taxonomy" id="1448309"/>
    <lineage>
        <taxon>Eukaryota</taxon>
        <taxon>Fungi</taxon>
        <taxon>Dikarya</taxon>
        <taxon>Basidiomycota</taxon>
        <taxon>Agaricomycotina</taxon>
        <taxon>Agaricomycetes</taxon>
        <taxon>Cantharellales</taxon>
        <taxon>Hydnaceae</taxon>
        <taxon>Hydnum</taxon>
    </lineage>
</organism>
<evidence type="ECO:0000256" key="1">
    <source>
        <dbReference type="ARBA" id="ARBA00001968"/>
    </source>
</evidence>
<evidence type="ECO:0000256" key="2">
    <source>
        <dbReference type="ARBA" id="ARBA00022723"/>
    </source>
</evidence>
<feature type="domain" description="DDE Tnp4" evidence="3">
    <location>
        <begin position="9"/>
        <end position="130"/>
    </location>
</feature>
<dbReference type="Proteomes" id="UP000886523">
    <property type="component" value="Unassembled WGS sequence"/>
</dbReference>
<dbReference type="InterPro" id="IPR027806">
    <property type="entry name" value="HARBI1_dom"/>
</dbReference>
<dbReference type="Pfam" id="PF13359">
    <property type="entry name" value="DDE_Tnp_4"/>
    <property type="match status" value="1"/>
</dbReference>
<feature type="non-terminal residue" evidence="4">
    <location>
        <position position="1"/>
    </location>
</feature>
<dbReference type="GO" id="GO:0046872">
    <property type="term" value="F:metal ion binding"/>
    <property type="evidence" value="ECO:0007669"/>
    <property type="project" value="UniProtKB-KW"/>
</dbReference>
<feature type="non-terminal residue" evidence="4">
    <location>
        <position position="136"/>
    </location>
</feature>
<proteinExistence type="predicted"/>
<protein>
    <recommendedName>
        <fullName evidence="3">DDE Tnp4 domain-containing protein</fullName>
    </recommendedName>
</protein>
<comment type="cofactor">
    <cofactor evidence="1">
        <name>a divalent metal cation</name>
        <dbReference type="ChEBI" id="CHEBI:60240"/>
    </cofactor>
</comment>
<evidence type="ECO:0000259" key="3">
    <source>
        <dbReference type="Pfam" id="PF13359"/>
    </source>
</evidence>
<comment type="caution">
    <text evidence="4">The sequence shown here is derived from an EMBL/GenBank/DDBJ whole genome shotgun (WGS) entry which is preliminary data.</text>
</comment>
<evidence type="ECO:0000313" key="4">
    <source>
        <dbReference type="EMBL" id="KAF9516303.1"/>
    </source>
</evidence>
<reference evidence="4" key="1">
    <citation type="journal article" date="2020" name="Nat. Commun.">
        <title>Large-scale genome sequencing of mycorrhizal fungi provides insights into the early evolution of symbiotic traits.</title>
        <authorList>
            <person name="Miyauchi S."/>
            <person name="Kiss E."/>
            <person name="Kuo A."/>
            <person name="Drula E."/>
            <person name="Kohler A."/>
            <person name="Sanchez-Garcia M."/>
            <person name="Morin E."/>
            <person name="Andreopoulos B."/>
            <person name="Barry K.W."/>
            <person name="Bonito G."/>
            <person name="Buee M."/>
            <person name="Carver A."/>
            <person name="Chen C."/>
            <person name="Cichocki N."/>
            <person name="Clum A."/>
            <person name="Culley D."/>
            <person name="Crous P.W."/>
            <person name="Fauchery L."/>
            <person name="Girlanda M."/>
            <person name="Hayes R.D."/>
            <person name="Keri Z."/>
            <person name="LaButti K."/>
            <person name="Lipzen A."/>
            <person name="Lombard V."/>
            <person name="Magnuson J."/>
            <person name="Maillard F."/>
            <person name="Murat C."/>
            <person name="Nolan M."/>
            <person name="Ohm R.A."/>
            <person name="Pangilinan J."/>
            <person name="Pereira M.F."/>
            <person name="Perotto S."/>
            <person name="Peter M."/>
            <person name="Pfister S."/>
            <person name="Riley R."/>
            <person name="Sitrit Y."/>
            <person name="Stielow J.B."/>
            <person name="Szollosi G."/>
            <person name="Zifcakova L."/>
            <person name="Stursova M."/>
            <person name="Spatafora J.W."/>
            <person name="Tedersoo L."/>
            <person name="Vaario L.M."/>
            <person name="Yamada A."/>
            <person name="Yan M."/>
            <person name="Wang P."/>
            <person name="Xu J."/>
            <person name="Bruns T."/>
            <person name="Baldrian P."/>
            <person name="Vilgalys R."/>
            <person name="Dunand C."/>
            <person name="Henrissat B."/>
            <person name="Grigoriev I.V."/>
            <person name="Hibbett D."/>
            <person name="Nagy L.G."/>
            <person name="Martin F.M."/>
        </authorList>
    </citation>
    <scope>NUCLEOTIDE SEQUENCE</scope>
    <source>
        <strain evidence="4">UP504</strain>
    </source>
</reference>
<name>A0A9P6B242_9AGAM</name>
<accession>A0A9P6B242</accession>
<evidence type="ECO:0000313" key="5">
    <source>
        <dbReference type="Proteomes" id="UP000886523"/>
    </source>
</evidence>